<dbReference type="Pfam" id="PF19544">
    <property type="entry name" value="DUF6068"/>
    <property type="match status" value="1"/>
</dbReference>
<reference evidence="2 3" key="1">
    <citation type="journal article" date="2016" name="PLoS ONE">
        <title>Complete Genome Sequence and Comparative Genomics of a Novel Myxobacterium Myxococcus hansupus.</title>
        <authorList>
            <person name="Sharma G."/>
            <person name="Narwani T."/>
            <person name="Subramanian S."/>
        </authorList>
    </citation>
    <scope>NUCLEOTIDE SEQUENCE [LARGE SCALE GENOMIC DNA]</scope>
    <source>
        <strain evidence="3">mixupus</strain>
    </source>
</reference>
<name>A0A0H4X143_9BACT</name>
<evidence type="ECO:0000313" key="2">
    <source>
        <dbReference type="EMBL" id="AKQ67330.1"/>
    </source>
</evidence>
<organism evidence="2 3">
    <name type="scientific">Pseudomyxococcus hansupus</name>
    <dbReference type="NCBI Taxonomy" id="1297742"/>
    <lineage>
        <taxon>Bacteria</taxon>
        <taxon>Pseudomonadati</taxon>
        <taxon>Myxococcota</taxon>
        <taxon>Myxococcia</taxon>
        <taxon>Myxococcales</taxon>
        <taxon>Cystobacterineae</taxon>
        <taxon>Myxococcaceae</taxon>
        <taxon>Pseudomyxococcus</taxon>
    </lineage>
</organism>
<dbReference type="AlphaFoldDB" id="A0A0H4X143"/>
<accession>A0A0H4X143</accession>
<dbReference type="Proteomes" id="UP000009026">
    <property type="component" value="Chromosome"/>
</dbReference>
<feature type="region of interest" description="Disordered" evidence="1">
    <location>
        <begin position="1"/>
        <end position="24"/>
    </location>
</feature>
<sequence length="337" mass="35975">MGDRVSYAFSASQGPSPEGGDTARTVEGRLTLDVVSVQAPWVWVRVAYTDAAGGALPSTRLAKDLVVPVRSDETRPLDVPHSGTASAESPSLAGRTWEALRYVSDQRPVDGPLRSRVYANDSGPLYLTRGLLEATVETAGFRTPGRIQLSLQELNEGSPATRTPVPALERPLGPGAYYDRKVDIAPTHEVARVCITAERGYVLRTEGPVGAGGAPCSDFSQAEPEPLEDLLMSLPWEVLSSGDWPPVGASSARVTFTAGSRSVPAVTEQRPEDVDGTQHVFSETYAADPWASELAGMPYEARFQPLASGTERTGAGGKRESVGETRMVNWGPWLGVQ</sequence>
<dbReference type="KEGG" id="mym:A176_004242"/>
<feature type="region of interest" description="Disordered" evidence="1">
    <location>
        <begin position="73"/>
        <end position="92"/>
    </location>
</feature>
<keyword evidence="3" id="KW-1185">Reference proteome</keyword>
<dbReference type="PATRIC" id="fig|1297742.4.peg.4285"/>
<protein>
    <submittedName>
        <fullName evidence="2">Putative lipoprotein</fullName>
    </submittedName>
</protein>
<evidence type="ECO:0000313" key="3">
    <source>
        <dbReference type="Proteomes" id="UP000009026"/>
    </source>
</evidence>
<keyword evidence="2" id="KW-0449">Lipoprotein</keyword>
<evidence type="ECO:0000256" key="1">
    <source>
        <dbReference type="SAM" id="MobiDB-lite"/>
    </source>
</evidence>
<proteinExistence type="predicted"/>
<gene>
    <name evidence="2" type="ORF">A176_004242</name>
</gene>
<dbReference type="InterPro" id="IPR045712">
    <property type="entry name" value="DUF6068"/>
</dbReference>
<dbReference type="EMBL" id="CP012109">
    <property type="protein sequence ID" value="AKQ67330.1"/>
    <property type="molecule type" value="Genomic_DNA"/>
</dbReference>